<evidence type="ECO:0000256" key="1">
    <source>
        <dbReference type="SAM" id="SignalP"/>
    </source>
</evidence>
<protein>
    <submittedName>
        <fullName evidence="2">Uncharacterized protein</fullName>
    </submittedName>
</protein>
<name>A0AAV6U5K1_9ARAC</name>
<evidence type="ECO:0000313" key="2">
    <source>
        <dbReference type="EMBL" id="KAG8178929.1"/>
    </source>
</evidence>
<feature type="signal peptide" evidence="1">
    <location>
        <begin position="1"/>
        <end position="20"/>
    </location>
</feature>
<sequence>MMSRIFVVFIAVTVLCLANGQNRYPYNMNPFFRNLGDGMRDVFEDIQNSFKQLVPWYKGDNKLKRAEETMSSTCVCPVLVKMVLLFNEFASTSAVRDLSVPVKDRAVCLIPTEEDELQHKLSKMLMYDSSAFSFEQKP</sequence>
<keyword evidence="3" id="KW-1185">Reference proteome</keyword>
<gene>
    <name evidence="2" type="ORF">JTE90_024904</name>
</gene>
<feature type="chain" id="PRO_5043395021" evidence="1">
    <location>
        <begin position="21"/>
        <end position="138"/>
    </location>
</feature>
<dbReference type="AlphaFoldDB" id="A0AAV6U5K1"/>
<comment type="caution">
    <text evidence="2">The sequence shown here is derived from an EMBL/GenBank/DDBJ whole genome shotgun (WGS) entry which is preliminary data.</text>
</comment>
<organism evidence="2 3">
    <name type="scientific">Oedothorax gibbosus</name>
    <dbReference type="NCBI Taxonomy" id="931172"/>
    <lineage>
        <taxon>Eukaryota</taxon>
        <taxon>Metazoa</taxon>
        <taxon>Ecdysozoa</taxon>
        <taxon>Arthropoda</taxon>
        <taxon>Chelicerata</taxon>
        <taxon>Arachnida</taxon>
        <taxon>Araneae</taxon>
        <taxon>Araneomorphae</taxon>
        <taxon>Entelegynae</taxon>
        <taxon>Araneoidea</taxon>
        <taxon>Linyphiidae</taxon>
        <taxon>Erigoninae</taxon>
        <taxon>Oedothorax</taxon>
    </lineage>
</organism>
<dbReference type="EMBL" id="JAFNEN010000658">
    <property type="protein sequence ID" value="KAG8178929.1"/>
    <property type="molecule type" value="Genomic_DNA"/>
</dbReference>
<dbReference type="Proteomes" id="UP000827092">
    <property type="component" value="Unassembled WGS sequence"/>
</dbReference>
<reference evidence="2 3" key="1">
    <citation type="journal article" date="2022" name="Nat. Ecol. Evol.">
        <title>A masculinizing supergene underlies an exaggerated male reproductive morph in a spider.</title>
        <authorList>
            <person name="Hendrickx F."/>
            <person name="De Corte Z."/>
            <person name="Sonet G."/>
            <person name="Van Belleghem S.M."/>
            <person name="Kostlbacher S."/>
            <person name="Vangestel C."/>
        </authorList>
    </citation>
    <scope>NUCLEOTIDE SEQUENCE [LARGE SCALE GENOMIC DNA]</scope>
    <source>
        <strain evidence="2">W744_W776</strain>
    </source>
</reference>
<accession>A0AAV6U5K1</accession>
<evidence type="ECO:0000313" key="3">
    <source>
        <dbReference type="Proteomes" id="UP000827092"/>
    </source>
</evidence>
<proteinExistence type="predicted"/>
<keyword evidence="1" id="KW-0732">Signal</keyword>